<gene>
    <name evidence="1" type="ORF">SAMN05216490_3124</name>
</gene>
<keyword evidence="2" id="KW-1185">Reference proteome</keyword>
<protein>
    <submittedName>
        <fullName evidence="1">Uncharacterized protein</fullName>
    </submittedName>
</protein>
<dbReference type="EMBL" id="LT629740">
    <property type="protein sequence ID" value="SDT33475.1"/>
    <property type="molecule type" value="Genomic_DNA"/>
</dbReference>
<evidence type="ECO:0000313" key="1">
    <source>
        <dbReference type="EMBL" id="SDT33475.1"/>
    </source>
</evidence>
<dbReference type="AlphaFoldDB" id="A0A1H1ZI52"/>
<name>A0A1H1ZI52_MUCMA</name>
<dbReference type="Proteomes" id="UP000199679">
    <property type="component" value="Chromosome I"/>
</dbReference>
<organism evidence="1 2">
    <name type="scientific">Mucilaginibacter mallensis</name>
    <dbReference type="NCBI Taxonomy" id="652787"/>
    <lineage>
        <taxon>Bacteria</taxon>
        <taxon>Pseudomonadati</taxon>
        <taxon>Bacteroidota</taxon>
        <taxon>Sphingobacteriia</taxon>
        <taxon>Sphingobacteriales</taxon>
        <taxon>Sphingobacteriaceae</taxon>
        <taxon>Mucilaginibacter</taxon>
    </lineage>
</organism>
<sequence length="29" mass="3519">MPFEAQNSNVHFSPDFRYLFENKQVFNVI</sequence>
<proteinExistence type="predicted"/>
<reference evidence="1 2" key="1">
    <citation type="submission" date="2016-10" db="EMBL/GenBank/DDBJ databases">
        <authorList>
            <person name="de Groot N.N."/>
        </authorList>
    </citation>
    <scope>NUCLEOTIDE SEQUENCE [LARGE SCALE GENOMIC DNA]</scope>
    <source>
        <strain evidence="1 2">MP1X4</strain>
    </source>
</reference>
<accession>A0A1H1ZI52</accession>
<evidence type="ECO:0000313" key="2">
    <source>
        <dbReference type="Proteomes" id="UP000199679"/>
    </source>
</evidence>